<gene>
    <name evidence="4" type="ORF">A3Q56_05327</name>
</gene>
<dbReference type="PRINTS" id="PR00315">
    <property type="entry name" value="ELONGATNFCT"/>
</dbReference>
<dbReference type="InterPro" id="IPR005225">
    <property type="entry name" value="Small_GTP-bd"/>
</dbReference>
<dbReference type="PANTHER" id="PTHR42908:SF3">
    <property type="entry name" value="ELONGATION FACTOR-LIKE GTPASE 1"/>
    <property type="match status" value="1"/>
</dbReference>
<dbReference type="SUPFAM" id="SSF54980">
    <property type="entry name" value="EF-G C-terminal domain-like"/>
    <property type="match status" value="1"/>
</dbReference>
<evidence type="ECO:0000313" key="5">
    <source>
        <dbReference type="Proteomes" id="UP000078046"/>
    </source>
</evidence>
<dbReference type="Gene3D" id="3.40.50.300">
    <property type="entry name" value="P-loop containing nucleotide triphosphate hydrolases"/>
    <property type="match status" value="1"/>
</dbReference>
<name>A0A177B0H9_9BILA</name>
<dbReference type="InterPro" id="IPR027417">
    <property type="entry name" value="P-loop_NTPase"/>
</dbReference>
<comment type="caution">
    <text evidence="4">The sequence shown here is derived from an EMBL/GenBank/DDBJ whole genome shotgun (WGS) entry which is preliminary data.</text>
</comment>
<reference evidence="4 5" key="1">
    <citation type="submission" date="2016-04" db="EMBL/GenBank/DDBJ databases">
        <title>The genome of Intoshia linei affirms orthonectids as highly simplified spiralians.</title>
        <authorList>
            <person name="Mikhailov K.V."/>
            <person name="Slusarev G.S."/>
            <person name="Nikitin M.A."/>
            <person name="Logacheva M.D."/>
            <person name="Penin A."/>
            <person name="Aleoshin V."/>
            <person name="Panchin Y.V."/>
        </authorList>
    </citation>
    <scope>NUCLEOTIDE SEQUENCE [LARGE SCALE GENOMIC DNA]</scope>
    <source>
        <strain evidence="4">Intl2013</strain>
        <tissue evidence="4">Whole animal</tissue>
    </source>
</reference>
<dbReference type="Gene3D" id="3.30.70.870">
    <property type="entry name" value="Elongation Factor G (Translational Gtpase), domain 3"/>
    <property type="match status" value="1"/>
</dbReference>
<dbReference type="InterPro" id="IPR014721">
    <property type="entry name" value="Ribsml_uS5_D2-typ_fold_subgr"/>
</dbReference>
<evidence type="ECO:0000259" key="3">
    <source>
        <dbReference type="PROSITE" id="PS51722"/>
    </source>
</evidence>
<sequence>MIRFNDTTLLTQLQTNTKNIRNISILAHVDHGKTTLADSLIASNNIISKGSAGQIRYLDSRQDEQRRGITMKTSCISLIHEREKEKYLINLLDSPGHVDFSSEVSAAAQLSDGALIIICVVEGISAQTRYVLKQARRCGLRCILVLNKIDRLLLETTQSLSECYDKLKNIISEANILMGSLKTECMEDETDKFDNLDKEFQYFDPRKRNVLFVSAIDNMGFRLYDFAVMYADKFNTSIRKCELALWGNCQYDKTKSKFVHIKNQKKTNLFTSFILKMLKEVYNLFITEHDTEKIQILFDKYNIKISANRLKNNNPRLLLKLFFQNWMPLDKSVIASIIDVIPNPVDTSHKIDYLFPKICFDKDYLNVIDSLHIDFKNKKSKNNVAFVSKSMCLDLDALNSQTQLYNIFTKSESKSKYAFLGISRLMSGILKKGDLMFFLGPKYKLLETIQELGQDKYITTQQYLDENMDIPHVDHKYYTHWIFCSWKHNRHYTFFPFNLNLGIGGLENCMIKSGTVSSTLMCPSFTGSLFQEYSVPLMSVVVSPKKPNDMDVLRQGLAILNKSDSAIETKICKNGEYLISACGEVHLNKCIDDLRNFFVSIEIVISEPVVPFRETISFQNYTNAKHTHQICEFNFELGLFVFELFAFPISDAATQILNENALDFSCIHEMENDKLITNLISEIGPWFMDNMALLSIGNKKTESNLLFINADISDIETEDKFDLLLVENKSKIPFFSQLHSAFQMACEKGPLCEEPLSGVAFFISDLKIFQRNHIKPLMFGEIIPKMKDTFLSCLCVSYQRLVIATCKCFVEVETNYL</sequence>
<dbReference type="Pfam" id="PF00009">
    <property type="entry name" value="GTP_EFTU"/>
    <property type="match status" value="1"/>
</dbReference>
<dbReference type="OrthoDB" id="364892at2759"/>
<dbReference type="PROSITE" id="PS51722">
    <property type="entry name" value="G_TR_2"/>
    <property type="match status" value="1"/>
</dbReference>
<dbReference type="SUPFAM" id="SSF52540">
    <property type="entry name" value="P-loop containing nucleoside triphosphate hydrolases"/>
    <property type="match status" value="1"/>
</dbReference>
<feature type="domain" description="Tr-type G" evidence="3">
    <location>
        <begin position="18"/>
        <end position="311"/>
    </location>
</feature>
<dbReference type="InterPro" id="IPR020568">
    <property type="entry name" value="Ribosomal_Su5_D2-typ_SF"/>
</dbReference>
<dbReference type="GO" id="GO:0043022">
    <property type="term" value="F:ribosome binding"/>
    <property type="evidence" value="ECO:0007669"/>
    <property type="project" value="TreeGrafter"/>
</dbReference>
<dbReference type="Proteomes" id="UP000078046">
    <property type="component" value="Unassembled WGS sequence"/>
</dbReference>
<organism evidence="4 5">
    <name type="scientific">Intoshia linei</name>
    <dbReference type="NCBI Taxonomy" id="1819745"/>
    <lineage>
        <taxon>Eukaryota</taxon>
        <taxon>Metazoa</taxon>
        <taxon>Spiralia</taxon>
        <taxon>Lophotrochozoa</taxon>
        <taxon>Mesozoa</taxon>
        <taxon>Orthonectida</taxon>
        <taxon>Rhopaluridae</taxon>
        <taxon>Intoshia</taxon>
    </lineage>
</organism>
<dbReference type="InterPro" id="IPR035647">
    <property type="entry name" value="EFG_III/V"/>
</dbReference>
<dbReference type="PANTHER" id="PTHR42908">
    <property type="entry name" value="TRANSLATION ELONGATION FACTOR-RELATED"/>
    <property type="match status" value="1"/>
</dbReference>
<keyword evidence="1" id="KW-0547">Nucleotide-binding</keyword>
<dbReference type="InterPro" id="IPR000795">
    <property type="entry name" value="T_Tr_GTP-bd_dom"/>
</dbReference>
<proteinExistence type="predicted"/>
<dbReference type="Gene3D" id="3.30.230.10">
    <property type="match status" value="1"/>
</dbReference>
<dbReference type="GO" id="GO:0042256">
    <property type="term" value="P:cytosolic ribosome assembly"/>
    <property type="evidence" value="ECO:0007669"/>
    <property type="project" value="TreeGrafter"/>
</dbReference>
<dbReference type="GO" id="GO:1990904">
    <property type="term" value="C:ribonucleoprotein complex"/>
    <property type="evidence" value="ECO:0007669"/>
    <property type="project" value="TreeGrafter"/>
</dbReference>
<dbReference type="EMBL" id="LWCA01000790">
    <property type="protein sequence ID" value="OAF66934.1"/>
    <property type="molecule type" value="Genomic_DNA"/>
</dbReference>
<dbReference type="GO" id="GO:0005829">
    <property type="term" value="C:cytosol"/>
    <property type="evidence" value="ECO:0007669"/>
    <property type="project" value="TreeGrafter"/>
</dbReference>
<dbReference type="GO" id="GO:0003924">
    <property type="term" value="F:GTPase activity"/>
    <property type="evidence" value="ECO:0007669"/>
    <property type="project" value="InterPro"/>
</dbReference>
<dbReference type="NCBIfam" id="TIGR00231">
    <property type="entry name" value="small_GTP"/>
    <property type="match status" value="1"/>
</dbReference>
<dbReference type="SUPFAM" id="SSF54211">
    <property type="entry name" value="Ribosomal protein S5 domain 2-like"/>
    <property type="match status" value="1"/>
</dbReference>
<dbReference type="AlphaFoldDB" id="A0A177B0H9"/>
<feature type="non-terminal residue" evidence="4">
    <location>
        <position position="817"/>
    </location>
</feature>
<keyword evidence="5" id="KW-1185">Reference proteome</keyword>
<dbReference type="Gene3D" id="2.40.30.10">
    <property type="entry name" value="Translation factors"/>
    <property type="match status" value="1"/>
</dbReference>
<evidence type="ECO:0000313" key="4">
    <source>
        <dbReference type="EMBL" id="OAF66934.1"/>
    </source>
</evidence>
<evidence type="ECO:0000256" key="2">
    <source>
        <dbReference type="ARBA" id="ARBA00023134"/>
    </source>
</evidence>
<dbReference type="GO" id="GO:0005525">
    <property type="term" value="F:GTP binding"/>
    <property type="evidence" value="ECO:0007669"/>
    <property type="project" value="UniProtKB-KW"/>
</dbReference>
<keyword evidence="2" id="KW-0342">GTP-binding</keyword>
<protein>
    <recommendedName>
        <fullName evidence="3">Tr-type G domain-containing protein</fullName>
    </recommendedName>
</protein>
<accession>A0A177B0H9</accession>
<evidence type="ECO:0000256" key="1">
    <source>
        <dbReference type="ARBA" id="ARBA00022741"/>
    </source>
</evidence>
<dbReference type="FunFam" id="3.30.70.870:FF:000002">
    <property type="entry name" value="Translation elongation factor 2"/>
    <property type="match status" value="1"/>
</dbReference>